<dbReference type="EC" id="4.6.1.2" evidence="2"/>
<dbReference type="InterPro" id="IPR024096">
    <property type="entry name" value="NO_sig/Golgi_transp_ligand-bd"/>
</dbReference>
<dbReference type="InterPro" id="IPR042463">
    <property type="entry name" value="HNOB_dom_associated_sf"/>
</dbReference>
<dbReference type="SMART" id="SM00044">
    <property type="entry name" value="CYCc"/>
    <property type="match status" value="1"/>
</dbReference>
<evidence type="ECO:0000256" key="2">
    <source>
        <dbReference type="ARBA" id="ARBA00012202"/>
    </source>
</evidence>
<dbReference type="Gene3D" id="3.90.1520.10">
    <property type="entry name" value="H-NOX domain"/>
    <property type="match status" value="1"/>
</dbReference>
<organism evidence="9 10">
    <name type="scientific">Polyplax serrata</name>
    <name type="common">Common mouse louse</name>
    <dbReference type="NCBI Taxonomy" id="468196"/>
    <lineage>
        <taxon>Eukaryota</taxon>
        <taxon>Metazoa</taxon>
        <taxon>Ecdysozoa</taxon>
        <taxon>Arthropoda</taxon>
        <taxon>Hexapoda</taxon>
        <taxon>Insecta</taxon>
        <taxon>Pterygota</taxon>
        <taxon>Neoptera</taxon>
        <taxon>Paraneoptera</taxon>
        <taxon>Psocodea</taxon>
        <taxon>Troctomorpha</taxon>
        <taxon>Phthiraptera</taxon>
        <taxon>Anoplura</taxon>
        <taxon>Polyplacidae</taxon>
        <taxon>Polyplax</taxon>
    </lineage>
</organism>
<evidence type="ECO:0000256" key="6">
    <source>
        <dbReference type="ARBA" id="ARBA00023239"/>
    </source>
</evidence>
<dbReference type="GO" id="GO:0070482">
    <property type="term" value="P:response to oxygen levels"/>
    <property type="evidence" value="ECO:0007669"/>
    <property type="project" value="TreeGrafter"/>
</dbReference>
<dbReference type="CDD" id="cd07302">
    <property type="entry name" value="CHD"/>
    <property type="match status" value="1"/>
</dbReference>
<dbReference type="InterPro" id="IPR001054">
    <property type="entry name" value="A/G_cyclase"/>
</dbReference>
<dbReference type="Proteomes" id="UP001372834">
    <property type="component" value="Unassembled WGS sequence"/>
</dbReference>
<evidence type="ECO:0000259" key="8">
    <source>
        <dbReference type="PROSITE" id="PS50125"/>
    </source>
</evidence>
<dbReference type="SUPFAM" id="SSF55073">
    <property type="entry name" value="Nucleotide cyclase"/>
    <property type="match status" value="1"/>
</dbReference>
<dbReference type="Pfam" id="PF00211">
    <property type="entry name" value="Guanylate_cyc"/>
    <property type="match status" value="1"/>
</dbReference>
<dbReference type="GO" id="GO:0019934">
    <property type="term" value="P:cGMP-mediated signaling"/>
    <property type="evidence" value="ECO:0007669"/>
    <property type="project" value="TreeGrafter"/>
</dbReference>
<name>A0AAN8S2L0_POLSC</name>
<keyword evidence="7" id="KW-0141">cGMP biosynthesis</keyword>
<dbReference type="InterPro" id="IPR038158">
    <property type="entry name" value="H-NOX_domain_sf"/>
</dbReference>
<dbReference type="GO" id="GO:0020037">
    <property type="term" value="F:heme binding"/>
    <property type="evidence" value="ECO:0007669"/>
    <property type="project" value="InterPro"/>
</dbReference>
<dbReference type="Gene3D" id="6.10.250.780">
    <property type="match status" value="1"/>
</dbReference>
<evidence type="ECO:0000313" key="10">
    <source>
        <dbReference type="Proteomes" id="UP001372834"/>
    </source>
</evidence>
<evidence type="ECO:0000256" key="4">
    <source>
        <dbReference type="ARBA" id="ARBA00022741"/>
    </source>
</evidence>
<evidence type="ECO:0000256" key="7">
    <source>
        <dbReference type="ARBA" id="ARBA00023293"/>
    </source>
</evidence>
<evidence type="ECO:0000313" key="9">
    <source>
        <dbReference type="EMBL" id="KAK6628490.1"/>
    </source>
</evidence>
<keyword evidence="6" id="KW-0456">Lyase</keyword>
<evidence type="ECO:0000256" key="1">
    <source>
        <dbReference type="ARBA" id="ARBA00004496"/>
    </source>
</evidence>
<protein>
    <recommendedName>
        <fullName evidence="2">guanylate cyclase</fullName>
        <ecNumber evidence="2">4.6.1.2</ecNumber>
    </recommendedName>
</protein>
<dbReference type="PANTHER" id="PTHR45655:SF5">
    <property type="entry name" value="SOLUBLE GUANYLATE CYCLASE 89DA-RELATED"/>
    <property type="match status" value="1"/>
</dbReference>
<dbReference type="PROSITE" id="PS50125">
    <property type="entry name" value="GUANYLATE_CYCLASE_2"/>
    <property type="match status" value="1"/>
</dbReference>
<feature type="domain" description="Guanylate cyclase" evidence="8">
    <location>
        <begin position="467"/>
        <end position="561"/>
    </location>
</feature>
<evidence type="ECO:0000256" key="3">
    <source>
        <dbReference type="ARBA" id="ARBA00022490"/>
    </source>
</evidence>
<accession>A0AAN8S2L0</accession>
<dbReference type="InterPro" id="IPR011644">
    <property type="entry name" value="Heme_NO-bd"/>
</dbReference>
<gene>
    <name evidence="9" type="ORF">RUM43_002305</name>
</gene>
<comment type="caution">
    <text evidence="9">The sequence shown here is derived from an EMBL/GenBank/DDBJ whole genome shotgun (WGS) entry which is preliminary data.</text>
</comment>
<dbReference type="InterPro" id="IPR029787">
    <property type="entry name" value="Nucleotide_cyclase"/>
</dbReference>
<dbReference type="SUPFAM" id="SSF111126">
    <property type="entry name" value="Ligand-binding domain in the NO signalling and Golgi transport"/>
    <property type="match status" value="1"/>
</dbReference>
<dbReference type="AlphaFoldDB" id="A0AAN8S2L0"/>
<keyword evidence="5" id="KW-0342">GTP-binding</keyword>
<evidence type="ECO:0000256" key="5">
    <source>
        <dbReference type="ARBA" id="ARBA00023134"/>
    </source>
</evidence>
<sequence length="561" mass="64418">MRRKNLFLFPSHGYGLANLKETKGFMPKSLPLACPTTEGIMEFGEEIWRKIINDTGCKITVFVTHQTYSDSLMKRIAESCVRVIGGDKTLDNFMNFFGRCFVRFFSNFGYDQIIKATGRYFCDFLQSVDNIHLQMRFTYPRMQSPSMYITHVDTEGVILVYRSTRVGFTQYVMGQLTQIAEEIYNIQLKITVIEEGKSSRSGSRNHFVKFRLDFNNVEYIESKNKNKQYLERIPLPDFYFSVLLKLFPFGVIFSEEMKIMGAGEKLMLLWGNQNVLGNHLTGHLKLRRPRGIPFVWKNILYLQSVLFELEVIRFAPSGKTGQEVETSPVHNSLALIRRRGSQGIRSILLKGQMFYINDIKAMAFLCSPVINDLDELPNMGLYLNDLNIHGLSKEMILTGWQHCSRLEMMFEKAEQRSLELEKSYELLDSWKKRGDDLLYSMIPQSVAERLRNGEKRLSTCEAFDNVTILFCELADFSSSTLHDAMEVVSSMNAIFTCFDSLLDLFEVYKVETVGRVYMTVSGAPERTANHADNIANLALCLARQVKKLQLPSEANSIRIGK</sequence>
<keyword evidence="4" id="KW-0547">Nucleotide-binding</keyword>
<proteinExistence type="predicted"/>
<dbReference type="PANTHER" id="PTHR45655">
    <property type="entry name" value="GUANYLATE CYCLASE SOLUBLE SUBUNIT BETA-2"/>
    <property type="match status" value="1"/>
</dbReference>
<comment type="subcellular location">
    <subcellularLocation>
        <location evidence="1">Cytoplasm</location>
    </subcellularLocation>
</comment>
<dbReference type="Pfam" id="PF07701">
    <property type="entry name" value="HNOBA"/>
    <property type="match status" value="1"/>
</dbReference>
<dbReference type="Gene3D" id="3.30.450.260">
    <property type="entry name" value="Haem NO binding associated domain"/>
    <property type="match status" value="1"/>
</dbReference>
<dbReference type="EMBL" id="JAWJWE010000036">
    <property type="protein sequence ID" value="KAK6628490.1"/>
    <property type="molecule type" value="Genomic_DNA"/>
</dbReference>
<dbReference type="GO" id="GO:0005525">
    <property type="term" value="F:GTP binding"/>
    <property type="evidence" value="ECO:0007669"/>
    <property type="project" value="UniProtKB-KW"/>
</dbReference>
<dbReference type="Pfam" id="PF07700">
    <property type="entry name" value="HNOB"/>
    <property type="match status" value="1"/>
</dbReference>
<keyword evidence="3" id="KW-0963">Cytoplasm</keyword>
<dbReference type="InterPro" id="IPR011645">
    <property type="entry name" value="HNOB_dom_associated"/>
</dbReference>
<dbReference type="Gene3D" id="3.30.70.1230">
    <property type="entry name" value="Nucleotide cyclase"/>
    <property type="match status" value="1"/>
</dbReference>
<reference evidence="9 10" key="1">
    <citation type="submission" date="2023-10" db="EMBL/GenBank/DDBJ databases">
        <title>Genomes of two closely related lineages of the louse Polyplax serrata with different host specificities.</title>
        <authorList>
            <person name="Martinu J."/>
            <person name="Tarabai H."/>
            <person name="Stefka J."/>
            <person name="Hypsa V."/>
        </authorList>
    </citation>
    <scope>NUCLEOTIDE SEQUENCE [LARGE SCALE GENOMIC DNA]</scope>
    <source>
        <strain evidence="9">HR10_N</strain>
    </source>
</reference>
<dbReference type="GO" id="GO:0008074">
    <property type="term" value="C:guanylate cyclase complex, soluble"/>
    <property type="evidence" value="ECO:0007669"/>
    <property type="project" value="TreeGrafter"/>
</dbReference>
<dbReference type="GO" id="GO:0004383">
    <property type="term" value="F:guanylate cyclase activity"/>
    <property type="evidence" value="ECO:0007669"/>
    <property type="project" value="UniProtKB-EC"/>
</dbReference>